<keyword evidence="1" id="KW-0479">Metal-binding</keyword>
<dbReference type="PROSITE" id="PS50878">
    <property type="entry name" value="RT_POL"/>
    <property type="match status" value="1"/>
</dbReference>
<protein>
    <recommendedName>
        <fullName evidence="6">Reverse transcriptase domain-containing protein</fullName>
    </recommendedName>
</protein>
<keyword evidence="1" id="KW-0863">Zinc-finger</keyword>
<keyword evidence="1" id="KW-0862">Zinc</keyword>
<dbReference type="InterPro" id="IPR000477">
    <property type="entry name" value="RT_dom"/>
</dbReference>
<accession>A0A6A0GVT1</accession>
<reference evidence="5" key="3">
    <citation type="submission" date="2019-06" db="EMBL/GenBank/DDBJ databases">
        <authorList>
            <person name="Poynton C."/>
            <person name="Hasenbein S."/>
            <person name="Benoit J.B."/>
            <person name="Sepulveda M.S."/>
            <person name="Poelchau M.F."/>
            <person name="Murali S.C."/>
            <person name="Chen S."/>
            <person name="Glastad K.M."/>
            <person name="Werren J.H."/>
            <person name="Vineis J.H."/>
            <person name="Bowen J.L."/>
            <person name="Friedrich M."/>
            <person name="Jones J."/>
            <person name="Robertson H.M."/>
            <person name="Feyereisen R."/>
            <person name="Mechler-Hickson A."/>
            <person name="Mathers N."/>
            <person name="Lee C.E."/>
            <person name="Colbourne J.K."/>
            <person name="Biales A."/>
            <person name="Johnston J.S."/>
            <person name="Wellborn G.A."/>
            <person name="Rosendale A.J."/>
            <person name="Cridge A.G."/>
            <person name="Munoz-Torres M.C."/>
            <person name="Bain P.A."/>
            <person name="Manny A.R."/>
            <person name="Major K.M."/>
            <person name="Lambert F.N."/>
            <person name="Vulpe C.D."/>
            <person name="Tuck P."/>
            <person name="Blalock B.J."/>
            <person name="Lin Y.-Y."/>
            <person name="Smith M.E."/>
            <person name="Ochoa-Acuna H."/>
            <person name="Chen M.-J.M."/>
            <person name="Childers C.P."/>
            <person name="Qu J."/>
            <person name="Dugan S."/>
            <person name="Lee S.L."/>
            <person name="Chao H."/>
            <person name="Dinh H."/>
            <person name="Han Y."/>
            <person name="Doddapaneni H."/>
            <person name="Worley K.C."/>
            <person name="Muzny D.M."/>
            <person name="Gibbs R.A."/>
            <person name="Richards S."/>
        </authorList>
    </citation>
    <scope>NUCLEOTIDE SEQUENCE</scope>
    <source>
        <strain evidence="5">HAZT.00-mixed</strain>
        <tissue evidence="5">Whole organism</tissue>
    </source>
</reference>
<gene>
    <name evidence="5" type="ORF">HAZT_HAZT008687</name>
</gene>
<dbReference type="Pfam" id="PF00078">
    <property type="entry name" value="RVT_1"/>
    <property type="match status" value="1"/>
</dbReference>
<feature type="domain" description="C2H2-type" evidence="3">
    <location>
        <begin position="127"/>
        <end position="156"/>
    </location>
</feature>
<reference evidence="5" key="2">
    <citation type="journal article" date="2018" name="Environ. Sci. Technol.">
        <title>The Toxicogenome of Hyalella azteca: A Model for Sediment Ecotoxicology and Evolutionary Toxicology.</title>
        <authorList>
            <person name="Poynton H.C."/>
            <person name="Hasenbein S."/>
            <person name="Benoit J.B."/>
            <person name="Sepulveda M.S."/>
            <person name="Poelchau M.F."/>
            <person name="Hughes D.S.T."/>
            <person name="Murali S.C."/>
            <person name="Chen S."/>
            <person name="Glastad K.M."/>
            <person name="Goodisman M.A.D."/>
            <person name="Werren J.H."/>
            <person name="Vineis J.H."/>
            <person name="Bowen J.L."/>
            <person name="Friedrich M."/>
            <person name="Jones J."/>
            <person name="Robertson H.M."/>
            <person name="Feyereisen R."/>
            <person name="Mechler-Hickson A."/>
            <person name="Mathers N."/>
            <person name="Lee C.E."/>
            <person name="Colbourne J.K."/>
            <person name="Biales A."/>
            <person name="Johnston J.S."/>
            <person name="Wellborn G.A."/>
            <person name="Rosendale A.J."/>
            <person name="Cridge A.G."/>
            <person name="Munoz-Torres M.C."/>
            <person name="Bain P.A."/>
            <person name="Manny A.R."/>
            <person name="Major K.M."/>
            <person name="Lambert F.N."/>
            <person name="Vulpe C.D."/>
            <person name="Tuck P."/>
            <person name="Blalock B.J."/>
            <person name="Lin Y.Y."/>
            <person name="Smith M.E."/>
            <person name="Ochoa-Acuna H."/>
            <person name="Chen M.M."/>
            <person name="Childers C.P."/>
            <person name="Qu J."/>
            <person name="Dugan S."/>
            <person name="Lee S.L."/>
            <person name="Chao H."/>
            <person name="Dinh H."/>
            <person name="Han Y."/>
            <person name="Doddapaneni H."/>
            <person name="Worley K.C."/>
            <person name="Muzny D.M."/>
            <person name="Gibbs R.A."/>
            <person name="Richards S."/>
        </authorList>
    </citation>
    <scope>NUCLEOTIDE SEQUENCE</scope>
    <source>
        <strain evidence="5">HAZT.00-mixed</strain>
        <tissue evidence="5">Whole organism</tissue>
    </source>
</reference>
<comment type="caution">
    <text evidence="5">The sequence shown here is derived from an EMBL/GenBank/DDBJ whole genome shotgun (WGS) entry which is preliminary data.</text>
</comment>
<evidence type="ECO:0000259" key="4">
    <source>
        <dbReference type="PROSITE" id="PS50878"/>
    </source>
</evidence>
<feature type="domain" description="Reverse transcriptase" evidence="4">
    <location>
        <begin position="435"/>
        <end position="698"/>
    </location>
</feature>
<feature type="region of interest" description="Disordered" evidence="2">
    <location>
        <begin position="1"/>
        <end position="24"/>
    </location>
</feature>
<evidence type="ECO:0000256" key="1">
    <source>
        <dbReference type="PROSITE-ProRule" id="PRU00042"/>
    </source>
</evidence>
<evidence type="ECO:0000313" key="5">
    <source>
        <dbReference type="EMBL" id="KAA0189975.1"/>
    </source>
</evidence>
<reference evidence="5" key="1">
    <citation type="submission" date="2014-08" db="EMBL/GenBank/DDBJ databases">
        <authorList>
            <person name="Murali S."/>
            <person name="Richards S."/>
            <person name="Bandaranaike D."/>
            <person name="Bellair M."/>
            <person name="Blankenburg K."/>
            <person name="Chao H."/>
            <person name="Dinh H."/>
            <person name="Doddapaneni H."/>
            <person name="Dugan-Rocha S."/>
            <person name="Elkadiri S."/>
            <person name="Gnanaolivu R."/>
            <person name="Hughes D."/>
            <person name="Lee S."/>
            <person name="Li M."/>
            <person name="Ming W."/>
            <person name="Munidasa M."/>
            <person name="Muniz J."/>
            <person name="Nguyen L."/>
            <person name="Osuji N."/>
            <person name="Pu L.-L."/>
            <person name="Puazo M."/>
            <person name="Skinner E."/>
            <person name="Qu C."/>
            <person name="Quiroz J."/>
            <person name="Raj R."/>
            <person name="Weissenberger G."/>
            <person name="Xin Y."/>
            <person name="Zou X."/>
            <person name="Han Y."/>
            <person name="Worley K."/>
            <person name="Muzny D."/>
            <person name="Gibbs R."/>
        </authorList>
    </citation>
    <scope>NUCLEOTIDE SEQUENCE</scope>
    <source>
        <strain evidence="5">HAZT.00-mixed</strain>
        <tissue evidence="5">Whole organism</tissue>
    </source>
</reference>
<dbReference type="CDD" id="cd01650">
    <property type="entry name" value="RT_nLTR_like"/>
    <property type="match status" value="1"/>
</dbReference>
<proteinExistence type="predicted"/>
<evidence type="ECO:0000256" key="2">
    <source>
        <dbReference type="SAM" id="MobiDB-lite"/>
    </source>
</evidence>
<dbReference type="GO" id="GO:0008270">
    <property type="term" value="F:zinc ion binding"/>
    <property type="evidence" value="ECO:0007669"/>
    <property type="project" value="UniProtKB-KW"/>
</dbReference>
<sequence>METIAAEEASTADRGSSQPAPEDVPQHLPAVAELRHPTRQGASVTLYYPLPLSLSCTEPGCSWQCVSTDWTHRKQTLCRHLEGRHLIARPTFNITCARCDAALGNRPSRHACTAAPAREIVARIHTHVCPRERCDKSFPTARGLMNHIAMHNRRDAQEFQNALVHAIENDQERPPAEAMQIDLVQANDQIIQEINAANDIAIEPHQAMNHTPTEVTPETEEDDEASEVSVHEERDISIDIAEEEDNEGAAGVTENTFTTNDEEGPTEWVLEQFIAPLNGLARNINWDEFELLLEDITTAVKTHQKIRPPSEETRNFRTDPLDCKSIQQLYRRNRRRAVRLILDGESERCQIQDATVIAHYSEIFREKQFDARRIEALPSPPPGRQPATMVPFQENEILERLRKAENTSPGSDGITYKHWRAVDPECRALHLIYKICLQNRRIPSVWKESKTILIPKGGEPTDIKNWRPIALCRTIYKIYASCLVDRLRTWATNEGVFCQAQKGFMPHDGVIEHNFALQTYLDNARRSQGEVCVALLDFSNAFGSMPTAVISTTLKRAGIGDDMIEVLEDIMNGGSTCIATKNGVTEPIEVNSGVRQGCPLSGFLFNSGLESVLRAINHLGQELQPSIQHHCLAYADDVTLIAENPDKLQQLIDLTHEHSRDLALEINPRKCATLHLSGRAPRGPRMTEFHIQETGIQMLEEFQSTKFLGRPIGFNILKENDRIDQINAKGRKILNSKLAPWQRIDALRSFVLPATIFLMRSWQYNKTTYETLDRELRALIKKTLYLPQRAANEYLYGSSTGGTCAIPIAAEDSDLFLGIPAATPLQPRAQLHHQRRARRVS</sequence>
<dbReference type="InterPro" id="IPR043502">
    <property type="entry name" value="DNA/RNA_pol_sf"/>
</dbReference>
<dbReference type="Proteomes" id="UP000711488">
    <property type="component" value="Unassembled WGS sequence"/>
</dbReference>
<dbReference type="GO" id="GO:0071897">
    <property type="term" value="P:DNA biosynthetic process"/>
    <property type="evidence" value="ECO:0007669"/>
    <property type="project" value="UniProtKB-ARBA"/>
</dbReference>
<feature type="compositionally biased region" description="Acidic residues" evidence="2">
    <location>
        <begin position="217"/>
        <end position="226"/>
    </location>
</feature>
<dbReference type="SUPFAM" id="SSF56672">
    <property type="entry name" value="DNA/RNA polymerases"/>
    <property type="match status" value="1"/>
</dbReference>
<dbReference type="AlphaFoldDB" id="A0A6A0GVT1"/>
<organism evidence="5">
    <name type="scientific">Hyalella azteca</name>
    <name type="common">Amphipod</name>
    <dbReference type="NCBI Taxonomy" id="294128"/>
    <lineage>
        <taxon>Eukaryota</taxon>
        <taxon>Metazoa</taxon>
        <taxon>Ecdysozoa</taxon>
        <taxon>Arthropoda</taxon>
        <taxon>Crustacea</taxon>
        <taxon>Multicrustacea</taxon>
        <taxon>Malacostraca</taxon>
        <taxon>Eumalacostraca</taxon>
        <taxon>Peracarida</taxon>
        <taxon>Amphipoda</taxon>
        <taxon>Senticaudata</taxon>
        <taxon>Talitrida</taxon>
        <taxon>Talitroidea</taxon>
        <taxon>Hyalellidae</taxon>
        <taxon>Hyalella</taxon>
    </lineage>
</organism>
<evidence type="ECO:0000259" key="3">
    <source>
        <dbReference type="PROSITE" id="PS50157"/>
    </source>
</evidence>
<dbReference type="PANTHER" id="PTHR19446">
    <property type="entry name" value="REVERSE TRANSCRIPTASES"/>
    <property type="match status" value="1"/>
</dbReference>
<dbReference type="InterPro" id="IPR013087">
    <property type="entry name" value="Znf_C2H2_type"/>
</dbReference>
<evidence type="ECO:0008006" key="6">
    <source>
        <dbReference type="Google" id="ProtNLM"/>
    </source>
</evidence>
<feature type="region of interest" description="Disordered" evidence="2">
    <location>
        <begin position="211"/>
        <end position="233"/>
    </location>
</feature>
<dbReference type="PROSITE" id="PS50157">
    <property type="entry name" value="ZINC_FINGER_C2H2_2"/>
    <property type="match status" value="1"/>
</dbReference>
<dbReference type="PROSITE" id="PS00028">
    <property type="entry name" value="ZINC_FINGER_C2H2_1"/>
    <property type="match status" value="1"/>
</dbReference>
<name>A0A6A0GVT1_HYAAZ</name>
<dbReference type="EMBL" id="JQDR03013234">
    <property type="protein sequence ID" value="KAA0189975.1"/>
    <property type="molecule type" value="Genomic_DNA"/>
</dbReference>
<dbReference type="SMART" id="SM00355">
    <property type="entry name" value="ZnF_C2H2"/>
    <property type="match status" value="2"/>
</dbReference>